<name>A0A6G1KTY2_9PEZI</name>
<feature type="region of interest" description="Disordered" evidence="2">
    <location>
        <begin position="19"/>
        <end position="42"/>
    </location>
</feature>
<gene>
    <name evidence="3" type="ORF">EJ03DRAFT_42364</name>
</gene>
<keyword evidence="4" id="KW-1185">Reference proteome</keyword>
<protein>
    <submittedName>
        <fullName evidence="3">Uncharacterized protein</fullName>
    </submittedName>
</protein>
<dbReference type="AlphaFoldDB" id="A0A6G1KTY2"/>
<organism evidence="3 4">
    <name type="scientific">Teratosphaeria nubilosa</name>
    <dbReference type="NCBI Taxonomy" id="161662"/>
    <lineage>
        <taxon>Eukaryota</taxon>
        <taxon>Fungi</taxon>
        <taxon>Dikarya</taxon>
        <taxon>Ascomycota</taxon>
        <taxon>Pezizomycotina</taxon>
        <taxon>Dothideomycetes</taxon>
        <taxon>Dothideomycetidae</taxon>
        <taxon>Mycosphaerellales</taxon>
        <taxon>Teratosphaeriaceae</taxon>
        <taxon>Teratosphaeria</taxon>
    </lineage>
</organism>
<sequence length="214" mass="23314">MSFESALASSHSTRFYELITPPSTGTQQPPTTFDTTTTKMSGLGRKMPRITTELPVDRPRKFGVPVDLCGVAGPAMLEYTNTESVTNTAFRFCIDHGISINFQQKIADAIMDFCGKGNYPNYAFDFVQASEAPGEESELRGRVEHLYEELANVRAKLAEQEAENQRLRGVSSQGFPSTLSAGQIVAGEGFGVGEGAMGQEGKDWRLRDSAISET</sequence>
<evidence type="ECO:0000313" key="3">
    <source>
        <dbReference type="EMBL" id="KAF2764047.1"/>
    </source>
</evidence>
<accession>A0A6G1KTY2</accession>
<keyword evidence="1" id="KW-0175">Coiled coil</keyword>
<proteinExistence type="predicted"/>
<feature type="compositionally biased region" description="Low complexity" evidence="2">
    <location>
        <begin position="20"/>
        <end position="38"/>
    </location>
</feature>
<feature type="coiled-coil region" evidence="1">
    <location>
        <begin position="143"/>
        <end position="170"/>
    </location>
</feature>
<evidence type="ECO:0000256" key="1">
    <source>
        <dbReference type="SAM" id="Coils"/>
    </source>
</evidence>
<dbReference type="OrthoDB" id="10336882at2759"/>
<evidence type="ECO:0000313" key="4">
    <source>
        <dbReference type="Proteomes" id="UP000799436"/>
    </source>
</evidence>
<feature type="compositionally biased region" description="Basic and acidic residues" evidence="2">
    <location>
        <begin position="200"/>
        <end position="214"/>
    </location>
</feature>
<dbReference type="EMBL" id="ML995943">
    <property type="protein sequence ID" value="KAF2764047.1"/>
    <property type="molecule type" value="Genomic_DNA"/>
</dbReference>
<evidence type="ECO:0000256" key="2">
    <source>
        <dbReference type="SAM" id="MobiDB-lite"/>
    </source>
</evidence>
<feature type="region of interest" description="Disordered" evidence="2">
    <location>
        <begin position="195"/>
        <end position="214"/>
    </location>
</feature>
<reference evidence="3" key="1">
    <citation type="journal article" date="2020" name="Stud. Mycol.">
        <title>101 Dothideomycetes genomes: a test case for predicting lifestyles and emergence of pathogens.</title>
        <authorList>
            <person name="Haridas S."/>
            <person name="Albert R."/>
            <person name="Binder M."/>
            <person name="Bloem J."/>
            <person name="Labutti K."/>
            <person name="Salamov A."/>
            <person name="Andreopoulos B."/>
            <person name="Baker S."/>
            <person name="Barry K."/>
            <person name="Bills G."/>
            <person name="Bluhm B."/>
            <person name="Cannon C."/>
            <person name="Castanera R."/>
            <person name="Culley D."/>
            <person name="Daum C."/>
            <person name="Ezra D."/>
            <person name="Gonzalez J."/>
            <person name="Henrissat B."/>
            <person name="Kuo A."/>
            <person name="Liang C."/>
            <person name="Lipzen A."/>
            <person name="Lutzoni F."/>
            <person name="Magnuson J."/>
            <person name="Mondo S."/>
            <person name="Nolan M."/>
            <person name="Ohm R."/>
            <person name="Pangilinan J."/>
            <person name="Park H.-J."/>
            <person name="Ramirez L."/>
            <person name="Alfaro M."/>
            <person name="Sun H."/>
            <person name="Tritt A."/>
            <person name="Yoshinaga Y."/>
            <person name="Zwiers L.-H."/>
            <person name="Turgeon B."/>
            <person name="Goodwin S."/>
            <person name="Spatafora J."/>
            <person name="Crous P."/>
            <person name="Grigoriev I."/>
        </authorList>
    </citation>
    <scope>NUCLEOTIDE SEQUENCE</scope>
    <source>
        <strain evidence="3">CBS 116005</strain>
    </source>
</reference>
<dbReference type="Proteomes" id="UP000799436">
    <property type="component" value="Unassembled WGS sequence"/>
</dbReference>